<dbReference type="Proteomes" id="UP000219338">
    <property type="component" value="Unassembled WGS sequence"/>
</dbReference>
<proteinExistence type="predicted"/>
<dbReference type="AlphaFoldDB" id="A0A284QTT0"/>
<reference evidence="2" key="1">
    <citation type="journal article" date="2017" name="Nat. Ecol. Evol.">
        <title>Genome expansion and lineage-specific genetic innovations in the forest pathogenic fungi Armillaria.</title>
        <authorList>
            <person name="Sipos G."/>
            <person name="Prasanna A.N."/>
            <person name="Walter M.C."/>
            <person name="O'Connor E."/>
            <person name="Balint B."/>
            <person name="Krizsan K."/>
            <person name="Kiss B."/>
            <person name="Hess J."/>
            <person name="Varga T."/>
            <person name="Slot J."/>
            <person name="Riley R."/>
            <person name="Boka B."/>
            <person name="Rigling D."/>
            <person name="Barry K."/>
            <person name="Lee J."/>
            <person name="Mihaltcheva S."/>
            <person name="LaButti K."/>
            <person name="Lipzen A."/>
            <person name="Waldron R."/>
            <person name="Moloney N.M."/>
            <person name="Sperisen C."/>
            <person name="Kredics L."/>
            <person name="Vagvoelgyi C."/>
            <person name="Patrignani A."/>
            <person name="Fitzpatrick D."/>
            <person name="Nagy I."/>
            <person name="Doyle S."/>
            <person name="Anderson J.B."/>
            <person name="Grigoriev I.V."/>
            <person name="Gueldener U."/>
            <person name="Muensterkoetter M."/>
            <person name="Nagy L.G."/>
        </authorList>
    </citation>
    <scope>NUCLEOTIDE SEQUENCE [LARGE SCALE GENOMIC DNA]</scope>
    <source>
        <strain evidence="2">C18/9</strain>
    </source>
</reference>
<accession>A0A284QTT0</accession>
<organism evidence="1 2">
    <name type="scientific">Armillaria ostoyae</name>
    <name type="common">Armillaria root rot fungus</name>
    <dbReference type="NCBI Taxonomy" id="47428"/>
    <lineage>
        <taxon>Eukaryota</taxon>
        <taxon>Fungi</taxon>
        <taxon>Dikarya</taxon>
        <taxon>Basidiomycota</taxon>
        <taxon>Agaricomycotina</taxon>
        <taxon>Agaricomycetes</taxon>
        <taxon>Agaricomycetidae</taxon>
        <taxon>Agaricales</taxon>
        <taxon>Marasmiineae</taxon>
        <taxon>Physalacriaceae</taxon>
        <taxon>Armillaria</taxon>
    </lineage>
</organism>
<evidence type="ECO:0000313" key="2">
    <source>
        <dbReference type="Proteomes" id="UP000219338"/>
    </source>
</evidence>
<keyword evidence="2" id="KW-1185">Reference proteome</keyword>
<name>A0A284QTT0_ARMOS</name>
<protein>
    <submittedName>
        <fullName evidence="1">Uncharacterized protein</fullName>
    </submittedName>
</protein>
<gene>
    <name evidence="1" type="ORF">ARMOST_03193</name>
</gene>
<dbReference type="EMBL" id="FUEG01000002">
    <property type="protein sequence ID" value="SJK99882.1"/>
    <property type="molecule type" value="Genomic_DNA"/>
</dbReference>
<sequence length="53" mass="5778">MASMNLLSQLQRKDLAKAEEAISPPPNQLALQKKESILPHAPVPDKQISAMQA</sequence>
<evidence type="ECO:0000313" key="1">
    <source>
        <dbReference type="EMBL" id="SJK99882.1"/>
    </source>
</evidence>